<dbReference type="OrthoDB" id="7068897at2"/>
<keyword evidence="3" id="KW-1185">Reference proteome</keyword>
<dbReference type="InterPro" id="IPR022053">
    <property type="entry name" value="DUF3613"/>
</dbReference>
<feature type="signal peptide" evidence="1">
    <location>
        <begin position="1"/>
        <end position="24"/>
    </location>
</feature>
<proteinExistence type="predicted"/>
<accession>A0A066RRV6</accession>
<evidence type="ECO:0000313" key="3">
    <source>
        <dbReference type="Proteomes" id="UP000027192"/>
    </source>
</evidence>
<dbReference type="STRING" id="1654360.EA58_19510"/>
<dbReference type="EMBL" id="JMIB01000038">
    <property type="protein sequence ID" value="KDM90123.1"/>
    <property type="molecule type" value="Genomic_DNA"/>
</dbReference>
<keyword evidence="1" id="KW-0732">Signal</keyword>
<feature type="chain" id="PRO_5001629651" evidence="1">
    <location>
        <begin position="25"/>
        <end position="119"/>
    </location>
</feature>
<organism evidence="2 3">
    <name type="scientific">Photobacterium galatheae</name>
    <dbReference type="NCBI Taxonomy" id="1654360"/>
    <lineage>
        <taxon>Bacteria</taxon>
        <taxon>Pseudomonadati</taxon>
        <taxon>Pseudomonadota</taxon>
        <taxon>Gammaproteobacteria</taxon>
        <taxon>Vibrionales</taxon>
        <taxon>Vibrionaceae</taxon>
        <taxon>Photobacterium</taxon>
    </lineage>
</organism>
<evidence type="ECO:0000256" key="1">
    <source>
        <dbReference type="SAM" id="SignalP"/>
    </source>
</evidence>
<dbReference type="Pfam" id="PF12266">
    <property type="entry name" value="DUF3613"/>
    <property type="match status" value="1"/>
</dbReference>
<dbReference type="RefSeq" id="WP_036756295.1">
    <property type="nucleotide sequence ID" value="NZ_JAGSGC010000026.1"/>
</dbReference>
<gene>
    <name evidence="2" type="ORF">EA58_19510</name>
</gene>
<comment type="caution">
    <text evidence="2">The sequence shown here is derived from an EMBL/GenBank/DDBJ whole genome shotgun (WGS) entry which is preliminary data.</text>
</comment>
<evidence type="ECO:0000313" key="2">
    <source>
        <dbReference type="EMBL" id="KDM90123.1"/>
    </source>
</evidence>
<name>A0A066RRV6_9GAMM</name>
<reference evidence="2 3" key="1">
    <citation type="submission" date="2014-04" db="EMBL/GenBank/DDBJ databases">
        <title>Draft genome sequence of Photobacterium halotolerans S2753: a solonamide, ngercheumicin and holomycin producer.</title>
        <authorList>
            <person name="Machado H.R."/>
            <person name="Gram L."/>
        </authorList>
    </citation>
    <scope>NUCLEOTIDE SEQUENCE [LARGE SCALE GENOMIC DNA]</scope>
    <source>
        <strain evidence="2 3">S2753</strain>
    </source>
</reference>
<dbReference type="Proteomes" id="UP000027192">
    <property type="component" value="Unassembled WGS sequence"/>
</dbReference>
<sequence>MKRTNKTAIALLSAVLLSSVAVHAATFPPKKVNEDSTEKAKNAISEYPEKTTVQLKPVVRNERKNMTQLWLNMQTRGQMATTETDMLTPEAAKATQLRMQQSFSHPIPDKFIKDGFTGS</sequence>
<protein>
    <submittedName>
        <fullName evidence="2">Uncharacterized protein</fullName>
    </submittedName>
</protein>
<dbReference type="AlphaFoldDB" id="A0A066RRV6"/>